<reference evidence="1 2" key="1">
    <citation type="submission" date="2017-02" db="EMBL/GenBank/DDBJ databases">
        <authorList>
            <person name="Peterson S.W."/>
        </authorList>
    </citation>
    <scope>NUCLEOTIDE SEQUENCE [LARGE SCALE GENOMIC DNA]</scope>
    <source>
        <strain evidence="1 2">M1</strain>
    </source>
</reference>
<dbReference type="EMBL" id="FUZT01000002">
    <property type="protein sequence ID" value="SKC48519.1"/>
    <property type="molecule type" value="Genomic_DNA"/>
</dbReference>
<name>A0A1T5JAV2_9FIRM</name>
<sequence length="89" mass="10370">MKINDIREIINNNGIVEILIGVELDPNSTNIWELEDPSALIIYKSHGKLKFDHIDLVDRGMKVHGYEFTESEEKKIIDFLQDRNIDDMI</sequence>
<organism evidence="1 2">
    <name type="scientific">Maledivibacter halophilus</name>
    <dbReference type="NCBI Taxonomy" id="36842"/>
    <lineage>
        <taxon>Bacteria</taxon>
        <taxon>Bacillati</taxon>
        <taxon>Bacillota</taxon>
        <taxon>Clostridia</taxon>
        <taxon>Peptostreptococcales</taxon>
        <taxon>Caminicellaceae</taxon>
        <taxon>Maledivibacter</taxon>
    </lineage>
</organism>
<protein>
    <submittedName>
        <fullName evidence="1">Uncharacterized protein</fullName>
    </submittedName>
</protein>
<evidence type="ECO:0000313" key="1">
    <source>
        <dbReference type="EMBL" id="SKC48519.1"/>
    </source>
</evidence>
<dbReference type="RefSeq" id="WP_079489891.1">
    <property type="nucleotide sequence ID" value="NZ_FUZT01000002.1"/>
</dbReference>
<gene>
    <name evidence="1" type="ORF">SAMN02194393_01051</name>
</gene>
<keyword evidence="2" id="KW-1185">Reference proteome</keyword>
<dbReference type="OrthoDB" id="1954767at2"/>
<evidence type="ECO:0000313" key="2">
    <source>
        <dbReference type="Proteomes" id="UP000190285"/>
    </source>
</evidence>
<accession>A0A1T5JAV2</accession>
<proteinExistence type="predicted"/>
<dbReference type="AlphaFoldDB" id="A0A1T5JAV2"/>
<dbReference type="Proteomes" id="UP000190285">
    <property type="component" value="Unassembled WGS sequence"/>
</dbReference>